<organism evidence="2 3">
    <name type="scientific">Phakopsora pachyrhizi</name>
    <name type="common">Asian soybean rust disease fungus</name>
    <dbReference type="NCBI Taxonomy" id="170000"/>
    <lineage>
        <taxon>Eukaryota</taxon>
        <taxon>Fungi</taxon>
        <taxon>Dikarya</taxon>
        <taxon>Basidiomycota</taxon>
        <taxon>Pucciniomycotina</taxon>
        <taxon>Pucciniomycetes</taxon>
        <taxon>Pucciniales</taxon>
        <taxon>Phakopsoraceae</taxon>
        <taxon>Phakopsora</taxon>
    </lineage>
</organism>
<accession>A0AAV0B1H9</accession>
<protein>
    <submittedName>
        <fullName evidence="2">Uncharacterized protein</fullName>
    </submittedName>
</protein>
<gene>
    <name evidence="2" type="ORF">PPACK8108_LOCUS9668</name>
</gene>
<dbReference type="AlphaFoldDB" id="A0AAV0B1H9"/>
<keyword evidence="3" id="KW-1185">Reference proteome</keyword>
<dbReference type="Proteomes" id="UP001153365">
    <property type="component" value="Unassembled WGS sequence"/>
</dbReference>
<comment type="caution">
    <text evidence="2">The sequence shown here is derived from an EMBL/GenBank/DDBJ whole genome shotgun (WGS) entry which is preliminary data.</text>
</comment>
<dbReference type="EMBL" id="CALTRL010002123">
    <property type="protein sequence ID" value="CAH7674736.1"/>
    <property type="molecule type" value="Genomic_DNA"/>
</dbReference>
<evidence type="ECO:0000313" key="3">
    <source>
        <dbReference type="Proteomes" id="UP001153365"/>
    </source>
</evidence>
<feature type="compositionally biased region" description="Basic and acidic residues" evidence="1">
    <location>
        <begin position="51"/>
        <end position="62"/>
    </location>
</feature>
<sequence>MDWLEQKRVKFRLKEEAKEIEGDIKWIEQTRVDFRQMEHGRKASFRMMRSSKSELKGQAKESKGEMNWLEKKRVKFRLKEEAKEIEKKREILMRMSQRENEGDICGIEPKTEREITVGLSQRYLWDWSKEKSIREIMMGLKLNKNIKHAQNALNSACQNAQKMC</sequence>
<evidence type="ECO:0000256" key="1">
    <source>
        <dbReference type="SAM" id="MobiDB-lite"/>
    </source>
</evidence>
<proteinExistence type="predicted"/>
<reference evidence="2" key="1">
    <citation type="submission" date="2022-06" db="EMBL/GenBank/DDBJ databases">
        <authorList>
            <consortium name="SYNGENTA / RWTH Aachen University"/>
        </authorList>
    </citation>
    <scope>NUCLEOTIDE SEQUENCE</scope>
</reference>
<name>A0AAV0B1H9_PHAPC</name>
<evidence type="ECO:0000313" key="2">
    <source>
        <dbReference type="EMBL" id="CAH7674736.1"/>
    </source>
</evidence>
<feature type="region of interest" description="Disordered" evidence="1">
    <location>
        <begin position="43"/>
        <end position="62"/>
    </location>
</feature>